<comment type="similarity">
    <text evidence="3">Belongs to the peroxidase family. Ascorbate peroxidase subfamily.</text>
</comment>
<comment type="subcellular location">
    <subcellularLocation>
        <location evidence="2 13">Secreted</location>
    </subcellularLocation>
</comment>
<dbReference type="PRINTS" id="PR00458">
    <property type="entry name" value="PEROXIDASE"/>
</dbReference>
<comment type="cofactor">
    <cofactor evidence="12 13">
        <name>Ca(2+)</name>
        <dbReference type="ChEBI" id="CHEBI:29108"/>
    </cofactor>
    <text evidence="12 13">Binds 2 calcium ions per subunit.</text>
</comment>
<dbReference type="InterPro" id="IPR000823">
    <property type="entry name" value="Peroxidase_pln"/>
</dbReference>
<dbReference type="GO" id="GO:0005576">
    <property type="term" value="C:extracellular region"/>
    <property type="evidence" value="ECO:0007669"/>
    <property type="project" value="UniProtKB-SubCell"/>
</dbReference>
<evidence type="ECO:0000313" key="17">
    <source>
        <dbReference type="Proteomes" id="UP000275267"/>
    </source>
</evidence>
<dbReference type="GO" id="GO:0006979">
    <property type="term" value="P:response to oxidative stress"/>
    <property type="evidence" value="ECO:0007669"/>
    <property type="project" value="UniProtKB-UniRule"/>
</dbReference>
<accession>A0A3L6R4U1</accession>
<keyword evidence="8 13" id="KW-0560">Oxidoreductase</keyword>
<keyword evidence="6 12" id="KW-0479">Metal-binding</keyword>
<dbReference type="EMBL" id="PQIB02000009">
    <property type="protein sequence ID" value="RLM97702.1"/>
    <property type="molecule type" value="Genomic_DNA"/>
</dbReference>
<proteinExistence type="inferred from homology"/>
<gene>
    <name evidence="16" type="ORF">C2845_PM06G07780</name>
</gene>
<dbReference type="Gene3D" id="1.10.420.10">
    <property type="entry name" value="Peroxidase, domain 2"/>
    <property type="match status" value="1"/>
</dbReference>
<dbReference type="GO" id="GO:0140825">
    <property type="term" value="F:lactoperoxidase activity"/>
    <property type="evidence" value="ECO:0007669"/>
    <property type="project" value="UniProtKB-EC"/>
</dbReference>
<evidence type="ECO:0000256" key="11">
    <source>
        <dbReference type="PIRSR" id="PIRSR600823-2"/>
    </source>
</evidence>
<evidence type="ECO:0000256" key="1">
    <source>
        <dbReference type="ARBA" id="ARBA00000189"/>
    </source>
</evidence>
<dbReference type="PROSITE" id="PS50873">
    <property type="entry name" value="PEROXIDASE_4"/>
    <property type="match status" value="1"/>
</dbReference>
<dbReference type="GO" id="GO:0046872">
    <property type="term" value="F:metal ion binding"/>
    <property type="evidence" value="ECO:0007669"/>
    <property type="project" value="UniProtKB-UniRule"/>
</dbReference>
<evidence type="ECO:0000256" key="13">
    <source>
        <dbReference type="RuleBase" id="RU362060"/>
    </source>
</evidence>
<dbReference type="PROSITE" id="PS00435">
    <property type="entry name" value="PEROXIDASE_1"/>
    <property type="match status" value="1"/>
</dbReference>
<evidence type="ECO:0000256" key="14">
    <source>
        <dbReference type="SAM" id="MobiDB-lite"/>
    </source>
</evidence>
<keyword evidence="9 12" id="KW-0408">Iron</keyword>
<dbReference type="STRING" id="4540.A0A3L6R4U1"/>
<feature type="binding site" evidence="11">
    <location>
        <position position="86"/>
    </location>
    <ligand>
        <name>substrate</name>
    </ligand>
</feature>
<keyword evidence="10 13" id="KW-0376">Hydrogen peroxide</keyword>
<name>A0A3L6R4U1_PANMI</name>
<feature type="region of interest" description="Disordered" evidence="14">
    <location>
        <begin position="167"/>
        <end position="280"/>
    </location>
</feature>
<comment type="cofactor">
    <cofactor evidence="12 13">
        <name>heme b</name>
        <dbReference type="ChEBI" id="CHEBI:60344"/>
    </cofactor>
    <text evidence="12 13">Binds 1 heme b (iron(II)-protoporphyrin IX) group per subunit.</text>
</comment>
<feature type="domain" description="Plant heme peroxidase family profile" evidence="15">
    <location>
        <begin position="9"/>
        <end position="173"/>
    </location>
</feature>
<comment type="caution">
    <text evidence="16">The sequence shown here is derived from an EMBL/GenBank/DDBJ whole genome shotgun (WGS) entry which is preliminary data.</text>
</comment>
<dbReference type="PRINTS" id="PR00461">
    <property type="entry name" value="PLPEROXIDASE"/>
</dbReference>
<evidence type="ECO:0000256" key="12">
    <source>
        <dbReference type="PIRSR" id="PIRSR600823-3"/>
    </source>
</evidence>
<comment type="catalytic activity">
    <reaction evidence="1 13">
        <text>2 a phenolic donor + H2O2 = 2 a phenolic radical donor + 2 H2O</text>
        <dbReference type="Rhea" id="RHEA:56136"/>
        <dbReference type="ChEBI" id="CHEBI:15377"/>
        <dbReference type="ChEBI" id="CHEBI:16240"/>
        <dbReference type="ChEBI" id="CHEBI:139520"/>
        <dbReference type="ChEBI" id="CHEBI:139521"/>
        <dbReference type="EC" id="1.11.1.7"/>
    </reaction>
</comment>
<evidence type="ECO:0000256" key="7">
    <source>
        <dbReference type="ARBA" id="ARBA00022837"/>
    </source>
</evidence>
<keyword evidence="7 12" id="KW-0106">Calcium</keyword>
<evidence type="ECO:0000256" key="8">
    <source>
        <dbReference type="ARBA" id="ARBA00023002"/>
    </source>
</evidence>
<evidence type="ECO:0000256" key="6">
    <source>
        <dbReference type="ARBA" id="ARBA00022723"/>
    </source>
</evidence>
<keyword evidence="17" id="KW-1185">Reference proteome</keyword>
<dbReference type="Proteomes" id="UP000275267">
    <property type="component" value="Unassembled WGS sequence"/>
</dbReference>
<keyword evidence="5 13" id="KW-0349">Heme</keyword>
<dbReference type="GO" id="GO:0042744">
    <property type="term" value="P:hydrogen peroxide catabolic process"/>
    <property type="evidence" value="ECO:0007669"/>
    <property type="project" value="UniProtKB-KW"/>
</dbReference>
<dbReference type="GO" id="GO:0020037">
    <property type="term" value="F:heme binding"/>
    <property type="evidence" value="ECO:0007669"/>
    <property type="project" value="UniProtKB-UniRule"/>
</dbReference>
<dbReference type="InterPro" id="IPR010255">
    <property type="entry name" value="Haem_peroxidase_sf"/>
</dbReference>
<dbReference type="PANTHER" id="PTHR31235">
    <property type="entry name" value="PEROXIDASE 25-RELATED"/>
    <property type="match status" value="1"/>
</dbReference>
<feature type="compositionally biased region" description="Basic and acidic residues" evidence="14">
    <location>
        <begin position="228"/>
        <end position="239"/>
    </location>
</feature>
<dbReference type="AlphaFoldDB" id="A0A3L6R4U1"/>
<dbReference type="SUPFAM" id="SSF48113">
    <property type="entry name" value="Heme-dependent peroxidases"/>
    <property type="match status" value="1"/>
</dbReference>
<feature type="binding site" description="axial binding residue" evidence="12">
    <location>
        <position position="116"/>
    </location>
    <ligand>
        <name>heme b</name>
        <dbReference type="ChEBI" id="CHEBI:60344"/>
    </ligand>
    <ligandPart>
        <name>Fe</name>
        <dbReference type="ChEBI" id="CHEBI:18248"/>
    </ligandPart>
</feature>
<evidence type="ECO:0000256" key="3">
    <source>
        <dbReference type="ARBA" id="ARBA00006873"/>
    </source>
</evidence>
<comment type="function">
    <text evidence="13">Removal of H(2)O(2), oxidation of toxic reductants, biosynthesis and degradation of lignin, suberization, auxin catabolism, response to environmental stresses such as wounding, pathogen attack and oxidative stress.</text>
</comment>
<evidence type="ECO:0000256" key="5">
    <source>
        <dbReference type="ARBA" id="ARBA00022617"/>
    </source>
</evidence>
<evidence type="ECO:0000313" key="16">
    <source>
        <dbReference type="EMBL" id="RLM97702.1"/>
    </source>
</evidence>
<feature type="binding site" evidence="12">
    <location>
        <position position="9"/>
    </location>
    <ligand>
        <name>Ca(2+)</name>
        <dbReference type="ChEBI" id="CHEBI:29108"/>
        <label>1</label>
    </ligand>
</feature>
<organism evidence="16 17">
    <name type="scientific">Panicum miliaceum</name>
    <name type="common">Proso millet</name>
    <name type="synonym">Broomcorn millet</name>
    <dbReference type="NCBI Taxonomy" id="4540"/>
    <lineage>
        <taxon>Eukaryota</taxon>
        <taxon>Viridiplantae</taxon>
        <taxon>Streptophyta</taxon>
        <taxon>Embryophyta</taxon>
        <taxon>Tracheophyta</taxon>
        <taxon>Spermatophyta</taxon>
        <taxon>Magnoliopsida</taxon>
        <taxon>Liliopsida</taxon>
        <taxon>Poales</taxon>
        <taxon>Poaceae</taxon>
        <taxon>PACMAD clade</taxon>
        <taxon>Panicoideae</taxon>
        <taxon>Panicodae</taxon>
        <taxon>Paniceae</taxon>
        <taxon>Panicinae</taxon>
        <taxon>Panicum</taxon>
        <taxon>Panicum sect. Panicum</taxon>
    </lineage>
</organism>
<dbReference type="EC" id="1.11.1.7" evidence="13"/>
<evidence type="ECO:0000259" key="15">
    <source>
        <dbReference type="PROSITE" id="PS50873"/>
    </source>
</evidence>
<comment type="similarity">
    <text evidence="13">Belongs to the peroxidase family. Classical plant (class III) peroxidase subfamily.</text>
</comment>
<evidence type="ECO:0000256" key="4">
    <source>
        <dbReference type="ARBA" id="ARBA00022559"/>
    </source>
</evidence>
<protein>
    <recommendedName>
        <fullName evidence="13">Peroxidase</fullName>
        <ecNumber evidence="13">1.11.1.7</ecNumber>
    </recommendedName>
</protein>
<dbReference type="Pfam" id="PF00141">
    <property type="entry name" value="peroxidase"/>
    <property type="match status" value="1"/>
</dbReference>
<evidence type="ECO:0000256" key="9">
    <source>
        <dbReference type="ARBA" id="ARBA00023004"/>
    </source>
</evidence>
<sequence length="299" mass="31223">MARAQNARETSAAKSIGLGDFDLIEAIKSRLAAAGGGDDASCADILAFAARDAATILSGGRIRYAVRRGRRDGVASSADAAEAALPGPASSFAELEESFASRGLGKGDLAALSGAHAVGAYHGSSFADRLRPSVAAAYQINGTYLLQTAASDSATTTETITMMNNARDMDPASAPSPATASSGWTRRHGGDWRPEQQLLPGQPAEHGAAQVGLGAHLGRGHPASSDRVQGRRGEMEQGLRRGHGKAQQPAATRGGTPRDQEQLKAQPESRTSIGARTEKFPTKTLRSDIWFAKKFSMRA</sequence>
<evidence type="ECO:0000256" key="10">
    <source>
        <dbReference type="ARBA" id="ARBA00023324"/>
    </source>
</evidence>
<dbReference type="InterPro" id="IPR002016">
    <property type="entry name" value="Haem_peroxidase"/>
</dbReference>
<dbReference type="Gene3D" id="1.10.520.10">
    <property type="match status" value="1"/>
</dbReference>
<keyword evidence="4 13" id="KW-0575">Peroxidase</keyword>
<dbReference type="InterPro" id="IPR019793">
    <property type="entry name" value="Peroxidases_heam-ligand_BS"/>
</dbReference>
<evidence type="ECO:0000256" key="2">
    <source>
        <dbReference type="ARBA" id="ARBA00004613"/>
    </source>
</evidence>
<keyword evidence="13" id="KW-0964">Secreted</keyword>
<feature type="compositionally biased region" description="Low complexity" evidence="14">
    <location>
        <begin position="167"/>
        <end position="182"/>
    </location>
</feature>
<reference evidence="17" key="1">
    <citation type="journal article" date="2019" name="Nat. Commun.">
        <title>The genome of broomcorn millet.</title>
        <authorList>
            <person name="Zou C."/>
            <person name="Miki D."/>
            <person name="Li D."/>
            <person name="Tang Q."/>
            <person name="Xiao L."/>
            <person name="Rajput S."/>
            <person name="Deng P."/>
            <person name="Jia W."/>
            <person name="Huang R."/>
            <person name="Zhang M."/>
            <person name="Sun Y."/>
            <person name="Hu J."/>
            <person name="Fu X."/>
            <person name="Schnable P.S."/>
            <person name="Li F."/>
            <person name="Zhang H."/>
            <person name="Feng B."/>
            <person name="Zhu X."/>
            <person name="Liu R."/>
            <person name="Schnable J.C."/>
            <person name="Zhu J.-K."/>
            <person name="Zhang H."/>
        </authorList>
    </citation>
    <scope>NUCLEOTIDE SEQUENCE [LARGE SCALE GENOMIC DNA]</scope>
</reference>